<dbReference type="EMBL" id="LK034144">
    <property type="protein sequence ID" value="CDY62445.1"/>
    <property type="molecule type" value="Genomic_DNA"/>
</dbReference>
<proteinExistence type="predicted"/>
<evidence type="ECO:0000313" key="4">
    <source>
        <dbReference type="Proteomes" id="UP000028999"/>
    </source>
</evidence>
<dbReference type="AlphaFoldDB" id="A0A078J9Y1"/>
<dbReference type="PaxDb" id="3708-A0A078J9Y1"/>
<dbReference type="EMBL" id="HG994368">
    <property type="protein sequence ID" value="CAF1840421.1"/>
    <property type="molecule type" value="Genomic_DNA"/>
</dbReference>
<dbReference type="Proteomes" id="UP000028999">
    <property type="component" value="Unassembled WGS sequence"/>
</dbReference>
<gene>
    <name evidence="3" type="primary">BnaC04g54900D</name>
    <name evidence="2" type="ORF">DARMORV10_C04P29010.1</name>
    <name evidence="3" type="ORF">GSBRNA2T00036276001</name>
</gene>
<evidence type="ECO:0000256" key="1">
    <source>
        <dbReference type="SAM" id="MobiDB-lite"/>
    </source>
</evidence>
<feature type="compositionally biased region" description="Basic and acidic residues" evidence="1">
    <location>
        <begin position="23"/>
        <end position="32"/>
    </location>
</feature>
<protein>
    <submittedName>
        <fullName evidence="2">(rape) hypothetical protein</fullName>
    </submittedName>
    <submittedName>
        <fullName evidence="3">BnaC04g54900D protein</fullName>
    </submittedName>
</protein>
<reference evidence="3 4" key="1">
    <citation type="journal article" date="2014" name="Science">
        <title>Plant genetics. Early allopolyploid evolution in the post-Neolithic Brassica napus oilseed genome.</title>
        <authorList>
            <person name="Chalhoub B."/>
            <person name="Denoeud F."/>
            <person name="Liu S."/>
            <person name="Parkin I.A."/>
            <person name="Tang H."/>
            <person name="Wang X."/>
            <person name="Chiquet J."/>
            <person name="Belcram H."/>
            <person name="Tong C."/>
            <person name="Samans B."/>
            <person name="Correa M."/>
            <person name="Da Silva C."/>
            <person name="Just J."/>
            <person name="Falentin C."/>
            <person name="Koh C.S."/>
            <person name="Le Clainche I."/>
            <person name="Bernard M."/>
            <person name="Bento P."/>
            <person name="Noel B."/>
            <person name="Labadie K."/>
            <person name="Alberti A."/>
            <person name="Charles M."/>
            <person name="Arnaud D."/>
            <person name="Guo H."/>
            <person name="Daviaud C."/>
            <person name="Alamery S."/>
            <person name="Jabbari K."/>
            <person name="Zhao M."/>
            <person name="Edger P.P."/>
            <person name="Chelaifa H."/>
            <person name="Tack D."/>
            <person name="Lassalle G."/>
            <person name="Mestiri I."/>
            <person name="Schnel N."/>
            <person name="Le Paslier M.C."/>
            <person name="Fan G."/>
            <person name="Renault V."/>
            <person name="Bayer P.E."/>
            <person name="Golicz A.A."/>
            <person name="Manoli S."/>
            <person name="Lee T.H."/>
            <person name="Thi V.H."/>
            <person name="Chalabi S."/>
            <person name="Hu Q."/>
            <person name="Fan C."/>
            <person name="Tollenaere R."/>
            <person name="Lu Y."/>
            <person name="Battail C."/>
            <person name="Shen J."/>
            <person name="Sidebottom C.H."/>
            <person name="Wang X."/>
            <person name="Canaguier A."/>
            <person name="Chauveau A."/>
            <person name="Berard A."/>
            <person name="Deniot G."/>
            <person name="Guan M."/>
            <person name="Liu Z."/>
            <person name="Sun F."/>
            <person name="Lim Y.P."/>
            <person name="Lyons E."/>
            <person name="Town C.D."/>
            <person name="Bancroft I."/>
            <person name="Wang X."/>
            <person name="Meng J."/>
            <person name="Ma J."/>
            <person name="Pires J.C."/>
            <person name="King G.J."/>
            <person name="Brunel D."/>
            <person name="Delourme R."/>
            <person name="Renard M."/>
            <person name="Aury J.M."/>
            <person name="Adams K.L."/>
            <person name="Batley J."/>
            <person name="Snowdon R.J."/>
            <person name="Tost J."/>
            <person name="Edwards D."/>
            <person name="Zhou Y."/>
            <person name="Hua W."/>
            <person name="Sharpe A.G."/>
            <person name="Paterson A.H."/>
            <person name="Guan C."/>
            <person name="Wincker P."/>
        </authorList>
    </citation>
    <scope>NUCLEOTIDE SEQUENCE [LARGE SCALE GENOMIC DNA]</scope>
    <source>
        <strain evidence="4">cv. Darmor-bzh</strain>
    </source>
</reference>
<accession>A0A078J9Y1</accession>
<sequence length="180" mass="20586">MYHDVRSDQTNKGGADKIGSNKQIERDRDVRSRQVTPEDQITVEERFQTEVGKQAEVNVIHTSVNRNRSHLAVIHTSMNVEIKWRSKFQRKLQPERVLDCNQTIRRSLLGRDGTRRSLLGRTAVPQGVYGSLPCDTAGCRTLGLLDQCQTWLNLRIAFFISRERLGQNTFLAGILLKKNI</sequence>
<dbReference type="Proteomes" id="UP001295469">
    <property type="component" value="Chromosome C04"/>
</dbReference>
<evidence type="ECO:0000313" key="2">
    <source>
        <dbReference type="EMBL" id="CAF1840421.1"/>
    </source>
</evidence>
<reference evidence="3" key="2">
    <citation type="submission" date="2014-06" db="EMBL/GenBank/DDBJ databases">
        <authorList>
            <person name="Genoscope - CEA"/>
        </authorList>
    </citation>
    <scope>NUCLEOTIDE SEQUENCE</scope>
</reference>
<evidence type="ECO:0000313" key="3">
    <source>
        <dbReference type="EMBL" id="CDY62445.1"/>
    </source>
</evidence>
<reference evidence="2" key="3">
    <citation type="submission" date="2021-01" db="EMBL/GenBank/DDBJ databases">
        <authorList>
            <consortium name="Genoscope - CEA"/>
            <person name="William W."/>
        </authorList>
    </citation>
    <scope>NUCLEOTIDE SEQUENCE</scope>
</reference>
<name>A0A078J9Y1_BRANA</name>
<keyword evidence="4" id="KW-1185">Reference proteome</keyword>
<dbReference type="Gramene" id="CDY62445">
    <property type="protein sequence ID" value="CDY62445"/>
    <property type="gene ID" value="GSBRNA2T00036276001"/>
</dbReference>
<organism evidence="3 4">
    <name type="scientific">Brassica napus</name>
    <name type="common">Rape</name>
    <dbReference type="NCBI Taxonomy" id="3708"/>
    <lineage>
        <taxon>Eukaryota</taxon>
        <taxon>Viridiplantae</taxon>
        <taxon>Streptophyta</taxon>
        <taxon>Embryophyta</taxon>
        <taxon>Tracheophyta</taxon>
        <taxon>Spermatophyta</taxon>
        <taxon>Magnoliopsida</taxon>
        <taxon>eudicotyledons</taxon>
        <taxon>Gunneridae</taxon>
        <taxon>Pentapetalae</taxon>
        <taxon>rosids</taxon>
        <taxon>malvids</taxon>
        <taxon>Brassicales</taxon>
        <taxon>Brassicaceae</taxon>
        <taxon>Brassiceae</taxon>
        <taxon>Brassica</taxon>
    </lineage>
</organism>
<feature type="region of interest" description="Disordered" evidence="1">
    <location>
        <begin position="1"/>
        <end position="37"/>
    </location>
</feature>